<evidence type="ECO:0000256" key="2">
    <source>
        <dbReference type="SAM" id="Phobius"/>
    </source>
</evidence>
<evidence type="ECO:0008006" key="6">
    <source>
        <dbReference type="Google" id="ProtNLM"/>
    </source>
</evidence>
<keyword evidence="3" id="KW-0732">Signal</keyword>
<dbReference type="KEGG" id="sen:SACE_0381"/>
<feature type="compositionally biased region" description="Pro residues" evidence="1">
    <location>
        <begin position="42"/>
        <end position="63"/>
    </location>
</feature>
<evidence type="ECO:0000313" key="5">
    <source>
        <dbReference type="Proteomes" id="UP000006728"/>
    </source>
</evidence>
<feature type="signal peptide" evidence="3">
    <location>
        <begin position="1"/>
        <end position="23"/>
    </location>
</feature>
<dbReference type="STRING" id="405948.SACE_0381"/>
<organism evidence="4 5">
    <name type="scientific">Saccharopolyspora erythraea (strain ATCC 11635 / DSM 40517 / JCM 4748 / NBRC 13426 / NCIMB 8594 / NRRL 2338)</name>
    <dbReference type="NCBI Taxonomy" id="405948"/>
    <lineage>
        <taxon>Bacteria</taxon>
        <taxon>Bacillati</taxon>
        <taxon>Actinomycetota</taxon>
        <taxon>Actinomycetes</taxon>
        <taxon>Pseudonocardiales</taxon>
        <taxon>Pseudonocardiaceae</taxon>
        <taxon>Saccharopolyspora</taxon>
    </lineage>
</organism>
<reference evidence="4 5" key="1">
    <citation type="journal article" date="2007" name="Nat. Biotechnol.">
        <title>Complete genome sequence of the erythromycin-producing bacterium Saccharopolyspora erythraea NRRL23338.</title>
        <authorList>
            <person name="Oliynyk M."/>
            <person name="Samborskyy M."/>
            <person name="Lester J.B."/>
            <person name="Mironenko T."/>
            <person name="Scott N."/>
            <person name="Dickens S."/>
            <person name="Haydock S.F."/>
            <person name="Leadlay P.F."/>
        </authorList>
    </citation>
    <scope>NUCLEOTIDE SEQUENCE [LARGE SCALE GENOMIC DNA]</scope>
    <source>
        <strain evidence="5">ATCC 11635 / DSM 40517 / JCM 4748 / NBRC 13426 / NCIMB 8594 / NRRL 2338</strain>
    </source>
</reference>
<sequence>MRRLAVCTTASLAVAGLSLPAALAPEALLSDALAQESTLPTTPRPSPHDPTQPPESVPVPQPGPIVADAGTGIGMIRILPKTVPTGTILDNPAFEESLPKQALAELGMGLASAQANSGAYLAHERAVADAQPFGFAVQGKAPRSPLSLSQTAVPDHAEPTVNELQPPASPLDGLVKLGVLEGSAHARWDKVLGPCVEPIADARTSLAGVSAGNALPSFPAELTGLTGAAGGASLLNVPNAMQAHSNVRLVDVPGQRGKAVRATSRMSVASVRLFAGTDRELRIDVISEPTLTATSTGDPMTSTVEYQAPVLRISQGGEEIGTIDAAKPRMDLPFDPRKLDLGVVRLSIGELRQDVVGSEVRAGARMFDLHILPADRLGIPTSLAQISFGEQVARAGAPEGGVVCEAAPATNPDPAPIAEGPKAPPLALTSGAYSAVPLFWTGTAMLLLGTILVAAMPRRRN</sequence>
<feature type="transmembrane region" description="Helical" evidence="2">
    <location>
        <begin position="438"/>
        <end position="456"/>
    </location>
</feature>
<gene>
    <name evidence="4" type="ordered locus">SACE_0381</name>
</gene>
<keyword evidence="5" id="KW-1185">Reference proteome</keyword>
<dbReference type="HOGENOM" id="CLU_516665_0_0_11"/>
<name>A4F6Q5_SACEN</name>
<feature type="region of interest" description="Disordered" evidence="1">
    <location>
        <begin position="35"/>
        <end position="66"/>
    </location>
</feature>
<dbReference type="Proteomes" id="UP000006728">
    <property type="component" value="Chromosome"/>
</dbReference>
<keyword evidence="2" id="KW-0812">Transmembrane</keyword>
<keyword evidence="2" id="KW-0472">Membrane</keyword>
<protein>
    <recommendedName>
        <fullName evidence="6">Secreted protein</fullName>
    </recommendedName>
</protein>
<feature type="chain" id="PRO_5039507655" description="Secreted protein" evidence="3">
    <location>
        <begin position="24"/>
        <end position="461"/>
    </location>
</feature>
<dbReference type="EMBL" id="AM420293">
    <property type="protein sequence ID" value="CAL99729.1"/>
    <property type="molecule type" value="Genomic_DNA"/>
</dbReference>
<evidence type="ECO:0000256" key="1">
    <source>
        <dbReference type="SAM" id="MobiDB-lite"/>
    </source>
</evidence>
<dbReference type="eggNOG" id="ENOG5033K2H">
    <property type="taxonomic scope" value="Bacteria"/>
</dbReference>
<keyword evidence="2" id="KW-1133">Transmembrane helix</keyword>
<proteinExistence type="predicted"/>
<evidence type="ECO:0000256" key="3">
    <source>
        <dbReference type="SAM" id="SignalP"/>
    </source>
</evidence>
<accession>A4F6Q5</accession>
<dbReference type="AlphaFoldDB" id="A4F6Q5"/>
<evidence type="ECO:0000313" key="4">
    <source>
        <dbReference type="EMBL" id="CAL99729.1"/>
    </source>
</evidence>